<dbReference type="Proteomes" id="UP000198378">
    <property type="component" value="Unassembled WGS sequence"/>
</dbReference>
<dbReference type="InterPro" id="IPR032808">
    <property type="entry name" value="DoxX"/>
</dbReference>
<accession>A0A226Q661</accession>
<dbReference type="PANTHER" id="PTHR33452:SF1">
    <property type="entry name" value="INNER MEMBRANE PROTEIN YPHA-RELATED"/>
    <property type="match status" value="1"/>
</dbReference>
<dbReference type="Pfam" id="PF07681">
    <property type="entry name" value="DoxX"/>
    <property type="match status" value="1"/>
</dbReference>
<reference evidence="7 8" key="1">
    <citation type="submission" date="2017-05" db="EMBL/GenBank/DDBJ databases">
        <title>The genome sequence of Geobacillus thermocatenulatus DSM 730.</title>
        <authorList>
            <person name="Ramaloko W.T."/>
            <person name="Koen N."/>
            <person name="Polliack S."/>
            <person name="Aliyu H."/>
            <person name="Lebre P."/>
            <person name="Mohr T."/>
            <person name="Oswald F."/>
            <person name="Zwick M."/>
            <person name="Neumann A."/>
            <person name="Syldatk C."/>
            <person name="Cowan D."/>
            <person name="De Maayer P."/>
        </authorList>
    </citation>
    <scope>NUCLEOTIDE SEQUENCE [LARGE SCALE GENOMIC DNA]</scope>
    <source>
        <strain evidence="7 8">BGSC 93A1</strain>
    </source>
</reference>
<dbReference type="KEGG" id="gtm:GT3921_00405"/>
<evidence type="ECO:0000256" key="3">
    <source>
        <dbReference type="ARBA" id="ARBA00022475"/>
    </source>
</evidence>
<organism evidence="7 8">
    <name type="scientific">Geobacillus thermocatenulatus</name>
    <dbReference type="NCBI Taxonomy" id="33938"/>
    <lineage>
        <taxon>Bacteria</taxon>
        <taxon>Bacillati</taxon>
        <taxon>Bacillota</taxon>
        <taxon>Bacilli</taxon>
        <taxon>Bacillales</taxon>
        <taxon>Anoxybacillaceae</taxon>
        <taxon>Geobacillus</taxon>
        <taxon>Geobacillus thermoleovorans group</taxon>
    </lineage>
</organism>
<evidence type="ECO:0000256" key="6">
    <source>
        <dbReference type="ARBA" id="ARBA00023136"/>
    </source>
</evidence>
<protein>
    <submittedName>
        <fullName evidence="7">Oxidoreductase</fullName>
    </submittedName>
</protein>
<keyword evidence="8" id="KW-1185">Reference proteome</keyword>
<keyword evidence="3" id="KW-1003">Cell membrane</keyword>
<comment type="similarity">
    <text evidence="2">Belongs to the DoxX family.</text>
</comment>
<evidence type="ECO:0000256" key="5">
    <source>
        <dbReference type="ARBA" id="ARBA00022989"/>
    </source>
</evidence>
<dbReference type="GO" id="GO:0005886">
    <property type="term" value="C:plasma membrane"/>
    <property type="evidence" value="ECO:0007669"/>
    <property type="project" value="UniProtKB-SubCell"/>
</dbReference>
<name>A0A226Q661_9BACL</name>
<keyword evidence="6" id="KW-0472">Membrane</keyword>
<keyword evidence="4" id="KW-0812">Transmembrane</keyword>
<sequence length="133" mass="14152">MHSQEFGAFLLRIVTGFIFFAHGWVKWQQGLGAAADSFAAMGLPGWLAYIVTMVELAGGWAMMLGLGTRLIGAAFAIIMVGAIAAAKADAGLLGNGRETGYEFNLALLAMSVYLWLNGSRLWSLDAVIGRPRG</sequence>
<evidence type="ECO:0000256" key="1">
    <source>
        <dbReference type="ARBA" id="ARBA00004651"/>
    </source>
</evidence>
<dbReference type="InterPro" id="IPR051907">
    <property type="entry name" value="DoxX-like_oxidoreductase"/>
</dbReference>
<evidence type="ECO:0000256" key="2">
    <source>
        <dbReference type="ARBA" id="ARBA00006679"/>
    </source>
</evidence>
<dbReference type="PANTHER" id="PTHR33452">
    <property type="entry name" value="OXIDOREDUCTASE CATD-RELATED"/>
    <property type="match status" value="1"/>
</dbReference>
<evidence type="ECO:0000313" key="7">
    <source>
        <dbReference type="EMBL" id="OXB87190.1"/>
    </source>
</evidence>
<gene>
    <name evidence="7" type="ORF">B9L19_17450</name>
</gene>
<dbReference type="RefSeq" id="WP_025950355.1">
    <property type="nucleotide sequence ID" value="NZ_CP018058.1"/>
</dbReference>
<dbReference type="EMBL" id="NEWK01000002">
    <property type="protein sequence ID" value="OXB87190.1"/>
    <property type="molecule type" value="Genomic_DNA"/>
</dbReference>
<comment type="subcellular location">
    <subcellularLocation>
        <location evidence="1">Cell membrane</location>
        <topology evidence="1">Multi-pass membrane protein</topology>
    </subcellularLocation>
</comment>
<dbReference type="AlphaFoldDB" id="A0A226Q661"/>
<evidence type="ECO:0000313" key="8">
    <source>
        <dbReference type="Proteomes" id="UP000198378"/>
    </source>
</evidence>
<proteinExistence type="inferred from homology"/>
<evidence type="ECO:0000256" key="4">
    <source>
        <dbReference type="ARBA" id="ARBA00022692"/>
    </source>
</evidence>
<keyword evidence="5" id="KW-1133">Transmembrane helix</keyword>
<comment type="caution">
    <text evidence="7">The sequence shown here is derived from an EMBL/GenBank/DDBJ whole genome shotgun (WGS) entry which is preliminary data.</text>
</comment>